<accession>A0A2P5YVJ7</accession>
<name>A0A2P5YVJ7_GOSBA</name>
<feature type="domain" description="F-box" evidence="3">
    <location>
        <begin position="39"/>
        <end position="85"/>
    </location>
</feature>
<gene>
    <name evidence="4" type="ORF">GOBAR_AA01000</name>
</gene>
<dbReference type="Pfam" id="PF00646">
    <property type="entry name" value="F-box"/>
    <property type="match status" value="2"/>
</dbReference>
<evidence type="ECO:0000259" key="3">
    <source>
        <dbReference type="PROSITE" id="PS50181"/>
    </source>
</evidence>
<dbReference type="InterPro" id="IPR036047">
    <property type="entry name" value="F-box-like_dom_sf"/>
</dbReference>
<keyword evidence="1" id="KW-0880">Kelch repeat</keyword>
<dbReference type="PROSITE" id="PS50181">
    <property type="entry name" value="FBOX"/>
    <property type="match status" value="2"/>
</dbReference>
<dbReference type="PANTHER" id="PTHR46344:SF27">
    <property type="entry name" value="KELCH REPEAT SUPERFAMILY PROTEIN"/>
    <property type="match status" value="1"/>
</dbReference>
<dbReference type="EMBL" id="KZ662753">
    <property type="protein sequence ID" value="PPS19574.1"/>
    <property type="molecule type" value="Genomic_DNA"/>
</dbReference>
<evidence type="ECO:0000313" key="4">
    <source>
        <dbReference type="EMBL" id="PPS19574.1"/>
    </source>
</evidence>
<sequence length="699" mass="77730">MGAVLSLAAPRSSINDCNEVLQSGTCKKNKSSCLNEDNSRLIPCLPDELSLQILARLPRIHYFNLRLVSQKWKATVMSPQLFNLRKELGKTEEWLYVLTKLDEEKPLWYGLDPLSRKWQRLPSIPSAVFEGESRKSLWNMVGPSIKVAEFIKSWLGQKDGSDHAPFCGCGIGTVDGCLYVLGGFSRVSTMKNVWRGFELFYFGSFICNIFIDQWKSNDINIAASRLKFMGAVLSLAAPRSSINDCNEVLQSGTCKKNKSSCLNEDNSRLIPCLPDELSLQILARLPRIHYFNLRLVSQKWKATVMSPQLFNLRKELGKTEEWLYVLTKLDEEKPLWYGLDPLSRKWQRLPSIPSAVFEGESRKSLWNMVGPSIKVAEFIKSWLGQKDGSDHAPFCGCGIGTVDGCLYVLGGFSRVSTMKNVWRYNPILNAWSEMTPMSIGRAYCKTSILNDKLYVVGGVSQGRGGLTPLQSAEVFDPHTSTWSQVPSMPCSRAHELPNAFLADVLKPIATGMTSYMGRLCVAQSLYSWPFIVDAGGEIYDPETNSWGDMPSGMGEGWPSKQAGTKLSVVLDGQLYACDASGSLDRGKIKVYDQTGDAWKVVIGNVPINDFSNSESPFLLAGFHGRLHVITKDPNHDIAVLQAEPQHKFSPLLSSSTYFSDSSLNRVPDSLTESETVNWKVIAARDFGSAELVSCLVLDI</sequence>
<dbReference type="SMART" id="SM00612">
    <property type="entry name" value="Kelch"/>
    <property type="match status" value="2"/>
</dbReference>
<dbReference type="AlphaFoldDB" id="A0A2P5YVJ7"/>
<organism evidence="4 5">
    <name type="scientific">Gossypium barbadense</name>
    <name type="common">Sea Island cotton</name>
    <name type="synonym">Hibiscus barbadensis</name>
    <dbReference type="NCBI Taxonomy" id="3634"/>
    <lineage>
        <taxon>Eukaryota</taxon>
        <taxon>Viridiplantae</taxon>
        <taxon>Streptophyta</taxon>
        <taxon>Embryophyta</taxon>
        <taxon>Tracheophyta</taxon>
        <taxon>Spermatophyta</taxon>
        <taxon>Magnoliopsida</taxon>
        <taxon>eudicotyledons</taxon>
        <taxon>Gunneridae</taxon>
        <taxon>Pentapetalae</taxon>
        <taxon>rosids</taxon>
        <taxon>malvids</taxon>
        <taxon>Malvales</taxon>
        <taxon>Malvaceae</taxon>
        <taxon>Malvoideae</taxon>
        <taxon>Gossypium</taxon>
    </lineage>
</organism>
<dbReference type="InterPro" id="IPR006652">
    <property type="entry name" value="Kelch_1"/>
</dbReference>
<dbReference type="SUPFAM" id="SSF117281">
    <property type="entry name" value="Kelch motif"/>
    <property type="match status" value="2"/>
</dbReference>
<dbReference type="Gene3D" id="2.120.10.80">
    <property type="entry name" value="Kelch-type beta propeller"/>
    <property type="match status" value="1"/>
</dbReference>
<dbReference type="InterPro" id="IPR001810">
    <property type="entry name" value="F-box_dom"/>
</dbReference>
<dbReference type="PANTHER" id="PTHR46344">
    <property type="entry name" value="OS02G0202900 PROTEIN"/>
    <property type="match status" value="1"/>
</dbReference>
<proteinExistence type="predicted"/>
<keyword evidence="2" id="KW-0677">Repeat</keyword>
<dbReference type="SUPFAM" id="SSF81383">
    <property type="entry name" value="F-box domain"/>
    <property type="match status" value="2"/>
</dbReference>
<evidence type="ECO:0000256" key="1">
    <source>
        <dbReference type="ARBA" id="ARBA00022441"/>
    </source>
</evidence>
<evidence type="ECO:0000256" key="2">
    <source>
        <dbReference type="ARBA" id="ARBA00022737"/>
    </source>
</evidence>
<dbReference type="CDD" id="cd22152">
    <property type="entry name" value="F-box_AtAFR-like"/>
    <property type="match status" value="2"/>
</dbReference>
<dbReference type="OrthoDB" id="45365at2759"/>
<evidence type="ECO:0000313" key="5">
    <source>
        <dbReference type="Proteomes" id="UP000239757"/>
    </source>
</evidence>
<dbReference type="SMART" id="SM00256">
    <property type="entry name" value="FBOX"/>
    <property type="match status" value="2"/>
</dbReference>
<reference evidence="4 5" key="1">
    <citation type="submission" date="2015-01" db="EMBL/GenBank/DDBJ databases">
        <title>Genome of allotetraploid Gossypium barbadense reveals genomic plasticity and fiber elongation in cotton evolution.</title>
        <authorList>
            <person name="Chen X."/>
            <person name="Liu X."/>
            <person name="Zhao B."/>
            <person name="Zheng H."/>
            <person name="Hu Y."/>
            <person name="Lu G."/>
            <person name="Yang C."/>
            <person name="Chen J."/>
            <person name="Shan C."/>
            <person name="Zhang L."/>
            <person name="Zhou Y."/>
            <person name="Wang L."/>
            <person name="Guo W."/>
            <person name="Bai Y."/>
            <person name="Ruan J."/>
            <person name="Shangguan X."/>
            <person name="Mao Y."/>
            <person name="Jiang J."/>
            <person name="Zhu Y."/>
            <person name="Lei J."/>
            <person name="Kang H."/>
            <person name="Chen S."/>
            <person name="He X."/>
            <person name="Wang R."/>
            <person name="Wang Y."/>
            <person name="Chen J."/>
            <person name="Wang L."/>
            <person name="Yu S."/>
            <person name="Wang B."/>
            <person name="Wei J."/>
            <person name="Song S."/>
            <person name="Lu X."/>
            <person name="Gao Z."/>
            <person name="Gu W."/>
            <person name="Deng X."/>
            <person name="Ma D."/>
            <person name="Wang S."/>
            <person name="Liang W."/>
            <person name="Fang L."/>
            <person name="Cai C."/>
            <person name="Zhu X."/>
            <person name="Zhou B."/>
            <person name="Zhang Y."/>
            <person name="Chen Z."/>
            <person name="Xu S."/>
            <person name="Zhu R."/>
            <person name="Wang S."/>
            <person name="Zhang T."/>
            <person name="Zhao G."/>
        </authorList>
    </citation>
    <scope>NUCLEOTIDE SEQUENCE [LARGE SCALE GENOMIC DNA]</scope>
    <source>
        <strain evidence="5">cv. Xinhai21</strain>
        <tissue evidence="4">Leaf</tissue>
    </source>
</reference>
<protein>
    <recommendedName>
        <fullName evidence="3">F-box domain-containing protein</fullName>
    </recommendedName>
</protein>
<dbReference type="Proteomes" id="UP000239757">
    <property type="component" value="Unassembled WGS sequence"/>
</dbReference>
<dbReference type="InterPro" id="IPR015915">
    <property type="entry name" value="Kelch-typ_b-propeller"/>
</dbReference>
<dbReference type="Pfam" id="PF01344">
    <property type="entry name" value="Kelch_1"/>
    <property type="match status" value="3"/>
</dbReference>
<feature type="domain" description="F-box" evidence="3">
    <location>
        <begin position="267"/>
        <end position="313"/>
    </location>
</feature>